<evidence type="ECO:0000313" key="5">
    <source>
        <dbReference type="EMBL" id="GLC53571.1"/>
    </source>
</evidence>
<evidence type="ECO:0000256" key="1">
    <source>
        <dbReference type="ARBA" id="ARBA00022741"/>
    </source>
</evidence>
<reference evidence="5 6" key="1">
    <citation type="journal article" date="2023" name="Commun. Biol.">
        <title>Reorganization of the ancestral sex-determining regions during the evolution of trioecy in Pleodorina starrii.</title>
        <authorList>
            <person name="Takahashi K."/>
            <person name="Suzuki S."/>
            <person name="Kawai-Toyooka H."/>
            <person name="Yamamoto K."/>
            <person name="Hamaji T."/>
            <person name="Ootsuki R."/>
            <person name="Yamaguchi H."/>
            <person name="Kawachi M."/>
            <person name="Higashiyama T."/>
            <person name="Nozaki H."/>
        </authorList>
    </citation>
    <scope>NUCLEOTIDE SEQUENCE [LARGE SCALE GENOMIC DNA]</scope>
    <source>
        <strain evidence="5 6">NIES-4479</strain>
    </source>
</reference>
<feature type="short sequence motif" description="Histidine triad motif" evidence="3">
    <location>
        <begin position="145"/>
        <end position="149"/>
    </location>
</feature>
<dbReference type="InterPro" id="IPR036265">
    <property type="entry name" value="HIT-like_sf"/>
</dbReference>
<proteinExistence type="predicted"/>
<evidence type="ECO:0000259" key="4">
    <source>
        <dbReference type="PROSITE" id="PS51084"/>
    </source>
</evidence>
<sequence>MLGPLCGCCAPARVGARARGEQKYLRDGHDAVSSCPFCAISRGADQHRVVFQDERLVVFHNIRPQARVHLLVAPRHHVANTDSLAGPEDARLVEEMERVGGDVLRRLAAAPGNSGGSGGGDSGGGGSTNEFKFGYHVPPWRSVDHLHLHCMALPHTPAWAAVKYLLPGVWLSSSDLIGRLRRQGAGRRRRGESAAA</sequence>
<feature type="domain" description="HIT" evidence="4">
    <location>
        <begin position="36"/>
        <end position="164"/>
    </location>
</feature>
<organism evidence="5 6">
    <name type="scientific">Pleodorina starrii</name>
    <dbReference type="NCBI Taxonomy" id="330485"/>
    <lineage>
        <taxon>Eukaryota</taxon>
        <taxon>Viridiplantae</taxon>
        <taxon>Chlorophyta</taxon>
        <taxon>core chlorophytes</taxon>
        <taxon>Chlorophyceae</taxon>
        <taxon>CS clade</taxon>
        <taxon>Chlamydomonadales</taxon>
        <taxon>Volvocaceae</taxon>
        <taxon>Pleodorina</taxon>
    </lineage>
</organism>
<evidence type="ECO:0000313" key="6">
    <source>
        <dbReference type="Proteomes" id="UP001165080"/>
    </source>
</evidence>
<keyword evidence="6" id="KW-1185">Reference proteome</keyword>
<dbReference type="EMBL" id="BRXU01000008">
    <property type="protein sequence ID" value="GLC53571.1"/>
    <property type="molecule type" value="Genomic_DNA"/>
</dbReference>
<evidence type="ECO:0000256" key="2">
    <source>
        <dbReference type="ARBA" id="ARBA00022801"/>
    </source>
</evidence>
<dbReference type="Pfam" id="PF11969">
    <property type="entry name" value="DcpS_C"/>
    <property type="match status" value="1"/>
</dbReference>
<protein>
    <recommendedName>
        <fullName evidence="4">HIT domain-containing protein</fullName>
    </recommendedName>
</protein>
<dbReference type="InterPro" id="IPR011146">
    <property type="entry name" value="HIT-like"/>
</dbReference>
<name>A0A9W6BLG8_9CHLO</name>
<dbReference type="AlphaFoldDB" id="A0A9W6BLG8"/>
<dbReference type="PANTHER" id="PTHR12486">
    <property type="entry name" value="APRATAXIN-RELATED"/>
    <property type="match status" value="1"/>
</dbReference>
<gene>
    <name evidence="5" type="primary">PLEST007064</name>
    <name evidence="5" type="ORF">PLESTB_000764200</name>
</gene>
<dbReference type="PROSITE" id="PS51084">
    <property type="entry name" value="HIT_2"/>
    <property type="match status" value="1"/>
</dbReference>
<dbReference type="Proteomes" id="UP001165080">
    <property type="component" value="Unassembled WGS sequence"/>
</dbReference>
<keyword evidence="2" id="KW-0378">Hydrolase</keyword>
<dbReference type="GO" id="GO:0047627">
    <property type="term" value="F:adenylylsulfatase activity"/>
    <property type="evidence" value="ECO:0007669"/>
    <property type="project" value="UniProtKB-ARBA"/>
</dbReference>
<accession>A0A9W6BLG8</accession>
<comment type="caution">
    <text evidence="5">The sequence shown here is derived from an EMBL/GenBank/DDBJ whole genome shotgun (WGS) entry which is preliminary data.</text>
</comment>
<evidence type="ECO:0000256" key="3">
    <source>
        <dbReference type="PROSITE-ProRule" id="PRU00464"/>
    </source>
</evidence>
<dbReference type="PANTHER" id="PTHR12486:SF5">
    <property type="entry name" value="ADENOSINE 5'-MONOPHOSPHORAMIDASE HINT3"/>
    <property type="match status" value="1"/>
</dbReference>
<dbReference type="GO" id="GO:0000166">
    <property type="term" value="F:nucleotide binding"/>
    <property type="evidence" value="ECO:0007669"/>
    <property type="project" value="UniProtKB-KW"/>
</dbReference>
<dbReference type="Gene3D" id="3.30.428.10">
    <property type="entry name" value="HIT-like"/>
    <property type="match status" value="1"/>
</dbReference>
<keyword evidence="1" id="KW-0547">Nucleotide-binding</keyword>
<dbReference type="SUPFAM" id="SSF54197">
    <property type="entry name" value="HIT-like"/>
    <property type="match status" value="1"/>
</dbReference>